<dbReference type="RefSeq" id="WP_184465171.1">
    <property type="nucleotide sequence ID" value="NZ_JACHHW010000018.1"/>
</dbReference>
<proteinExistence type="predicted"/>
<keyword evidence="2" id="KW-1185">Reference proteome</keyword>
<gene>
    <name evidence="1" type="ORF">HNQ57_003546</name>
</gene>
<reference evidence="1 2" key="1">
    <citation type="submission" date="2020-08" db="EMBL/GenBank/DDBJ databases">
        <title>Genomic Encyclopedia of Type Strains, Phase IV (KMG-IV): sequencing the most valuable type-strain genomes for metagenomic binning, comparative biology and taxonomic classification.</title>
        <authorList>
            <person name="Goeker M."/>
        </authorList>
    </citation>
    <scope>NUCLEOTIDE SEQUENCE [LARGE SCALE GENOMIC DNA]</scope>
    <source>
        <strain evidence="1 2">DSM 25701</strain>
    </source>
</reference>
<sequence>MIEHLIADPAERKQRAAEKEEWVLDFLRREIYSSTAILAVEMGIGNRAALNVLNRMERKKLLVKDEVSFIKGRALPLWGITSNGVLEGLSPEDVATVSLRHHRVGSVSPVTIAHTLDVQRCSQYFEIDLDCEDWTPTRLLPAQNERKGHPKRWSVYPDGVVSFPIDNENFVSVAVEVERSRKSPERYVQIIGGHLSNIKKNRYVKVYYFCESKKVAENLEALFLRLMVKKKIWFRLKDDDDEIPPKEVMAYFEFNGMELF</sequence>
<dbReference type="EMBL" id="JACHHW010000018">
    <property type="protein sequence ID" value="MBB5189243.1"/>
    <property type="molecule type" value="Genomic_DNA"/>
</dbReference>
<organism evidence="1 2">
    <name type="scientific">Zhongshania antarctica</name>
    <dbReference type="NCBI Taxonomy" id="641702"/>
    <lineage>
        <taxon>Bacteria</taxon>
        <taxon>Pseudomonadati</taxon>
        <taxon>Pseudomonadota</taxon>
        <taxon>Gammaproteobacteria</taxon>
        <taxon>Cellvibrionales</taxon>
        <taxon>Spongiibacteraceae</taxon>
        <taxon>Zhongshania</taxon>
    </lineage>
</organism>
<dbReference type="Proteomes" id="UP000536640">
    <property type="component" value="Unassembled WGS sequence"/>
</dbReference>
<protein>
    <submittedName>
        <fullName evidence="1">Uncharacterized protein</fullName>
    </submittedName>
</protein>
<dbReference type="AlphaFoldDB" id="A0A840R9Z3"/>
<evidence type="ECO:0000313" key="2">
    <source>
        <dbReference type="Proteomes" id="UP000536640"/>
    </source>
</evidence>
<comment type="caution">
    <text evidence="1">The sequence shown here is derived from an EMBL/GenBank/DDBJ whole genome shotgun (WGS) entry which is preliminary data.</text>
</comment>
<accession>A0A840R9Z3</accession>
<evidence type="ECO:0000313" key="1">
    <source>
        <dbReference type="EMBL" id="MBB5189243.1"/>
    </source>
</evidence>
<name>A0A840R9Z3_9GAMM</name>